<dbReference type="GO" id="GO:0003677">
    <property type="term" value="F:DNA binding"/>
    <property type="evidence" value="ECO:0007669"/>
    <property type="project" value="UniProtKB-KW"/>
</dbReference>
<dbReference type="GO" id="GO:0005634">
    <property type="term" value="C:nucleus"/>
    <property type="evidence" value="ECO:0007669"/>
    <property type="project" value="TreeGrafter"/>
</dbReference>
<feature type="region of interest" description="Disordered" evidence="5">
    <location>
        <begin position="770"/>
        <end position="798"/>
    </location>
</feature>
<evidence type="ECO:0000256" key="2">
    <source>
        <dbReference type="ARBA" id="ARBA00023125"/>
    </source>
</evidence>
<evidence type="ECO:0000256" key="5">
    <source>
        <dbReference type="SAM" id="MobiDB-lite"/>
    </source>
</evidence>
<proteinExistence type="predicted"/>
<dbReference type="FunCoup" id="C4JY93">
    <property type="interactions" value="214"/>
</dbReference>
<dbReference type="STRING" id="336963.C4JY93"/>
<evidence type="ECO:0000259" key="6">
    <source>
        <dbReference type="PROSITE" id="PS50048"/>
    </source>
</evidence>
<evidence type="ECO:0000256" key="4">
    <source>
        <dbReference type="ARBA" id="ARBA00023242"/>
    </source>
</evidence>
<dbReference type="GO" id="GO:0000981">
    <property type="term" value="F:DNA-binding transcription factor activity, RNA polymerase II-specific"/>
    <property type="evidence" value="ECO:0007669"/>
    <property type="project" value="InterPro"/>
</dbReference>
<dbReference type="GO" id="GO:0045944">
    <property type="term" value="P:positive regulation of transcription by RNA polymerase II"/>
    <property type="evidence" value="ECO:0007669"/>
    <property type="project" value="TreeGrafter"/>
</dbReference>
<dbReference type="InParanoid" id="C4JY93"/>
<keyword evidence="8" id="KW-1185">Reference proteome</keyword>
<dbReference type="HOGENOM" id="CLU_007201_2_0_1"/>
<dbReference type="SUPFAM" id="SSF57701">
    <property type="entry name" value="Zn2/Cys6 DNA-binding domain"/>
    <property type="match status" value="1"/>
</dbReference>
<dbReference type="InterPro" id="IPR052780">
    <property type="entry name" value="AAA_Catabolism_Regulators"/>
</dbReference>
<evidence type="ECO:0000313" key="8">
    <source>
        <dbReference type="Proteomes" id="UP000002058"/>
    </source>
</evidence>
<dbReference type="GO" id="GO:0009074">
    <property type="term" value="P:aromatic amino acid family catabolic process"/>
    <property type="evidence" value="ECO:0007669"/>
    <property type="project" value="TreeGrafter"/>
</dbReference>
<dbReference type="AlphaFoldDB" id="C4JY93"/>
<dbReference type="RefSeq" id="XP_002582371.1">
    <property type="nucleotide sequence ID" value="XM_002582325.1"/>
</dbReference>
<dbReference type="Proteomes" id="UP000002058">
    <property type="component" value="Unassembled WGS sequence"/>
</dbReference>
<dbReference type="Gene3D" id="4.10.240.10">
    <property type="entry name" value="Zn(2)-C6 fungal-type DNA-binding domain"/>
    <property type="match status" value="1"/>
</dbReference>
<keyword evidence="3" id="KW-0804">Transcription</keyword>
<feature type="domain" description="Zn(2)-C6 fungal-type" evidence="6">
    <location>
        <begin position="21"/>
        <end position="60"/>
    </location>
</feature>
<feature type="compositionally biased region" description="Polar residues" evidence="5">
    <location>
        <begin position="99"/>
        <end position="125"/>
    </location>
</feature>
<dbReference type="VEuPathDB" id="FungiDB:UREG_07144"/>
<evidence type="ECO:0000313" key="7">
    <source>
        <dbReference type="EMBL" id="EEP82279.1"/>
    </source>
</evidence>
<feature type="compositionally biased region" description="Polar residues" evidence="5">
    <location>
        <begin position="789"/>
        <end position="798"/>
    </location>
</feature>
<keyword evidence="1" id="KW-0805">Transcription regulation</keyword>
<dbReference type="GO" id="GO:0008270">
    <property type="term" value="F:zinc ion binding"/>
    <property type="evidence" value="ECO:0007669"/>
    <property type="project" value="InterPro"/>
</dbReference>
<organism evidence="7 8">
    <name type="scientific">Uncinocarpus reesii (strain UAMH 1704)</name>
    <dbReference type="NCBI Taxonomy" id="336963"/>
    <lineage>
        <taxon>Eukaryota</taxon>
        <taxon>Fungi</taxon>
        <taxon>Dikarya</taxon>
        <taxon>Ascomycota</taxon>
        <taxon>Pezizomycotina</taxon>
        <taxon>Eurotiomycetes</taxon>
        <taxon>Eurotiomycetidae</taxon>
        <taxon>Onygenales</taxon>
        <taxon>Onygenaceae</taxon>
        <taxon>Uncinocarpus</taxon>
    </lineage>
</organism>
<name>C4JY93_UNCRE</name>
<dbReference type="PROSITE" id="PS50048">
    <property type="entry name" value="ZN2_CY6_FUNGAL_2"/>
    <property type="match status" value="1"/>
</dbReference>
<dbReference type="OMA" id="IWAEAST"/>
<dbReference type="GeneID" id="8440639"/>
<feature type="compositionally biased region" description="Polar residues" evidence="5">
    <location>
        <begin position="155"/>
        <end position="177"/>
    </location>
</feature>
<dbReference type="eggNOG" id="ENOG502QQTI">
    <property type="taxonomic scope" value="Eukaryota"/>
</dbReference>
<evidence type="ECO:0000256" key="1">
    <source>
        <dbReference type="ARBA" id="ARBA00023015"/>
    </source>
</evidence>
<dbReference type="PANTHER" id="PTHR31644:SF3">
    <property type="entry name" value="ZN(II)2CYS6 TRANSCRIPTION FACTOR (EUROFUNG)"/>
    <property type="match status" value="1"/>
</dbReference>
<dbReference type="InterPro" id="IPR036864">
    <property type="entry name" value="Zn2-C6_fun-type_DNA-bd_sf"/>
</dbReference>
<dbReference type="KEGG" id="ure:UREG_07144"/>
<dbReference type="CDD" id="cd12148">
    <property type="entry name" value="fungal_TF_MHR"/>
    <property type="match status" value="1"/>
</dbReference>
<sequence length="866" mass="95669">MERPPWSRASGNREFLRTYKACISCRQRKAKCELGGNRERGIPPGPPCLRCRREQRNCLFSEDRAWSRKKKSNSHSPPQAQNARFAPPGIPANGEEANNVISTTSAEQQSSLAASPQIPGSSLSIAGTPGNVSLHGAHSSEVDASGNAPAPPSMQYETTGTANTPANMSANSTSPLTSGMPRAADPTSEHGGSSGLASSVMRTVVSSGNDALNILFQAAAQEQGNSMGDLATNARGPLSQSGQPMQQMYETPGSTASLGMATTVSEPTHLSPAEPDVIAVWDSCRFVKMGWFSSREAVTYIDLFFRNMAPLSPILSNFYSHHRSHYWLITQEPVLCCTILMISSRYHTLPGVGGASRGFFIHQRLWQHCQHLIMRVMLGQEKGSKAKTRTVGTIEALLLMSEWHPRSLHFPPESDGWDSDLMMSPEQHHAVTHPDMSVSAPCRWLEDVIEPARRSDRMSWMLLGSGLTLAHELGIFDADESRARSMISSPEMEGQGVDINLRRYRIQQLLYVFINQLASRLGCMSLMPQSLNHAVLAPLSQPSLQSGDEWHSFMNSWIELTKLSKSVTDTFFPSASLTRQQFHSGRYIGLLDHFRPLLSQWRQKHLDTRHLSAPFRDMIFIEYQFARVYTNSIGMQAVVERLLAESDPGSVLDDVRQTNVDEIDYEFIQEVIDGSCHILQKVITLAETGALRFSPVRIFLRVTSSSIFLLKALSLGVRNAKLQESLEILSRSIQALRSNSLDDIHLGSRYATLLESLIIRLRRSFVLSNKKASRGTTRPSSVRPPSDPQNPSGQADLSQMAANNGSQMDVSNPVFDDQILSLNDINADDWLSLPFDPSMAPFGDGGNQIWSGFEGSNLNFIWNLPS</sequence>
<keyword evidence="2" id="KW-0238">DNA-binding</keyword>
<dbReference type="PANTHER" id="PTHR31644">
    <property type="entry name" value="TRANSCRIPTIONAL ACTIVATOR ARO80-RELATED"/>
    <property type="match status" value="1"/>
</dbReference>
<protein>
    <recommendedName>
        <fullName evidence="6">Zn(2)-C6 fungal-type domain-containing protein</fullName>
    </recommendedName>
</protein>
<dbReference type="SMART" id="SM00066">
    <property type="entry name" value="GAL4"/>
    <property type="match status" value="1"/>
</dbReference>
<dbReference type="CDD" id="cd00067">
    <property type="entry name" value="GAL4"/>
    <property type="match status" value="1"/>
</dbReference>
<dbReference type="InterPro" id="IPR001138">
    <property type="entry name" value="Zn2Cys6_DnaBD"/>
</dbReference>
<gene>
    <name evidence="7" type="ORF">UREG_07144</name>
</gene>
<dbReference type="OrthoDB" id="2262349at2759"/>
<dbReference type="EMBL" id="CH476619">
    <property type="protein sequence ID" value="EEP82279.1"/>
    <property type="molecule type" value="Genomic_DNA"/>
</dbReference>
<evidence type="ECO:0000256" key="3">
    <source>
        <dbReference type="ARBA" id="ARBA00023163"/>
    </source>
</evidence>
<reference evidence="8" key="1">
    <citation type="journal article" date="2009" name="Genome Res.">
        <title>Comparative genomic analyses of the human fungal pathogens Coccidioides and their relatives.</title>
        <authorList>
            <person name="Sharpton T.J."/>
            <person name="Stajich J.E."/>
            <person name="Rounsley S.D."/>
            <person name="Gardner M.J."/>
            <person name="Wortman J.R."/>
            <person name="Jordar V.S."/>
            <person name="Maiti R."/>
            <person name="Kodira C.D."/>
            <person name="Neafsey D.E."/>
            <person name="Zeng Q."/>
            <person name="Hung C.-Y."/>
            <person name="McMahan C."/>
            <person name="Muszewska A."/>
            <person name="Grynberg M."/>
            <person name="Mandel M.A."/>
            <person name="Kellner E.M."/>
            <person name="Barker B.M."/>
            <person name="Galgiani J.N."/>
            <person name="Orbach M.J."/>
            <person name="Kirkland T.N."/>
            <person name="Cole G.T."/>
            <person name="Henn M.R."/>
            <person name="Birren B.W."/>
            <person name="Taylor J.W."/>
        </authorList>
    </citation>
    <scope>NUCLEOTIDE SEQUENCE [LARGE SCALE GENOMIC DNA]</scope>
    <source>
        <strain evidence="8">UAMH 1704</strain>
    </source>
</reference>
<accession>C4JY93</accession>
<feature type="region of interest" description="Disordered" evidence="5">
    <location>
        <begin position="64"/>
        <end position="196"/>
    </location>
</feature>
<keyword evidence="4" id="KW-0539">Nucleus</keyword>